<dbReference type="EMBL" id="JAJVKT010000025">
    <property type="protein sequence ID" value="MCE7510507.1"/>
    <property type="molecule type" value="Genomic_DNA"/>
</dbReference>
<dbReference type="Pfam" id="PF14345">
    <property type="entry name" value="GDYXXLXY"/>
    <property type="match status" value="1"/>
</dbReference>
<comment type="caution">
    <text evidence="1">The sequence shown here is derived from an EMBL/GenBank/DDBJ whole genome shotgun (WGS) entry which is preliminary data.</text>
</comment>
<dbReference type="KEGG" id="axe:P40_07380"/>
<dbReference type="Proteomes" id="UP001107961">
    <property type="component" value="Unassembled WGS sequence"/>
</dbReference>
<keyword evidence="2" id="KW-1185">Reference proteome</keyword>
<sequence>MTRRWRLRALVAALVLQVLVLLGLLGYARYPVWFGKEVVLRTVPVDPRDLLRGNYARLRYDISEAPMPEVGVPRVGREVYVQLRRKGRVWKAVDTRYSPPPGDFIRGHIRAVRVGSVTVEYGIEAYFAPKDKALELERRLRQGGLARVRIATDGRAALVSVEDTGEGTGEGAGGPP</sequence>
<dbReference type="RefSeq" id="WP_022993981.1">
    <property type="nucleotide sequence ID" value="NZ_CBDDTQ010000001.1"/>
</dbReference>
<reference evidence="1" key="1">
    <citation type="submission" date="2022-01" db="EMBL/GenBank/DDBJ databases">
        <authorList>
            <person name="Karlyshev A.V."/>
            <person name="Jaspars M."/>
        </authorList>
    </citation>
    <scope>NUCLEOTIDE SEQUENCE</scope>
    <source>
        <strain evidence="1">AGSA3-2</strain>
    </source>
</reference>
<gene>
    <name evidence="1" type="ORF">LZG35_17855</name>
</gene>
<dbReference type="InterPro" id="IPR025833">
    <property type="entry name" value="GDYXXLXY"/>
</dbReference>
<name>A0A9Q3W9J3_9GAMM</name>
<evidence type="ECO:0000313" key="1">
    <source>
        <dbReference type="EMBL" id="MCE7510507.1"/>
    </source>
</evidence>
<dbReference type="AlphaFoldDB" id="A0A9Q3W9J3"/>
<protein>
    <submittedName>
        <fullName evidence="1">GDYXXLXY domain-containing protein</fullName>
    </submittedName>
</protein>
<proteinExistence type="predicted"/>
<dbReference type="GeneID" id="94686236"/>
<organism evidence="1 2">
    <name type="scientific">Alloalcanivorax xenomutans</name>
    <dbReference type="NCBI Taxonomy" id="1094342"/>
    <lineage>
        <taxon>Bacteria</taxon>
        <taxon>Pseudomonadati</taxon>
        <taxon>Pseudomonadota</taxon>
        <taxon>Gammaproteobacteria</taxon>
        <taxon>Oceanospirillales</taxon>
        <taxon>Alcanivoracaceae</taxon>
        <taxon>Alloalcanivorax</taxon>
    </lineage>
</organism>
<accession>A0A9Q3W9J3</accession>
<evidence type="ECO:0000313" key="2">
    <source>
        <dbReference type="Proteomes" id="UP001107961"/>
    </source>
</evidence>